<reference evidence="3 4" key="1">
    <citation type="submission" date="2020-04" db="EMBL/GenBank/DDBJ databases">
        <title>Novosphingobium sp. TW-4 isolated from soil.</title>
        <authorList>
            <person name="Dahal R.H."/>
            <person name="Chaudhary D.K."/>
        </authorList>
    </citation>
    <scope>NUCLEOTIDE SEQUENCE [LARGE SCALE GENOMIC DNA]</scope>
    <source>
        <strain evidence="3 4">TW-4</strain>
    </source>
</reference>
<evidence type="ECO:0000256" key="1">
    <source>
        <dbReference type="ARBA" id="ARBA00022612"/>
    </source>
</evidence>
<comment type="caution">
    <text evidence="3">The sequence shown here is derived from an EMBL/GenBank/DDBJ whole genome shotgun (WGS) entry which is preliminary data.</text>
</comment>
<dbReference type="Proteomes" id="UP000583556">
    <property type="component" value="Unassembled WGS sequence"/>
</dbReference>
<dbReference type="EMBL" id="JABBGM010000002">
    <property type="protein sequence ID" value="NML92868.1"/>
    <property type="molecule type" value="Genomic_DNA"/>
</dbReference>
<proteinExistence type="predicted"/>
<accession>A0A7Y0BM89</accession>
<dbReference type="Pfam" id="PF17289">
    <property type="entry name" value="Terminase_6C"/>
    <property type="match status" value="1"/>
</dbReference>
<keyword evidence="4" id="KW-1185">Reference proteome</keyword>
<keyword evidence="1" id="KW-1188">Viral release from host cell</keyword>
<organism evidence="3 4">
    <name type="scientific">Novosphingobium olei</name>
    <dbReference type="NCBI Taxonomy" id="2728851"/>
    <lineage>
        <taxon>Bacteria</taxon>
        <taxon>Pseudomonadati</taxon>
        <taxon>Pseudomonadota</taxon>
        <taxon>Alphaproteobacteria</taxon>
        <taxon>Sphingomonadales</taxon>
        <taxon>Sphingomonadaceae</taxon>
        <taxon>Novosphingobium</taxon>
    </lineage>
</organism>
<dbReference type="InterPro" id="IPR006517">
    <property type="entry name" value="Phage_terminase_lsu-like_C"/>
</dbReference>
<evidence type="ECO:0000259" key="2">
    <source>
        <dbReference type="Pfam" id="PF17289"/>
    </source>
</evidence>
<gene>
    <name evidence="3" type="primary">terL</name>
    <name evidence="3" type="ORF">HHL27_04195</name>
</gene>
<dbReference type="AlphaFoldDB" id="A0A7Y0BM89"/>
<dbReference type="InterPro" id="IPR035421">
    <property type="entry name" value="Terminase_6C"/>
</dbReference>
<dbReference type="Gene3D" id="3.30.420.240">
    <property type="match status" value="1"/>
</dbReference>
<sequence length="283" mass="32570">MIMQRLHENDLVGHLLERGNWEILSLPAIAEEDEEWVYDIGLGPCTWRRQTGEALHPARESLATLAEQRASMTSYDYAAQYQQRPAPAGGGEIRPEWFGTYSLQSPPPFIRKIQCWDTAATDGARSDYSVCVTLGEARDRQFYVVDLYRGRLLYPELKRKARELAELHSVDQVVIEKCAASEALIEELRREGYQRIHPVKPKGSKYERILARTALIEAGRVWLPQHAHWTADFLHEAAMFPHGKHDDQLDALAYGLQWLTEYSGAAHWLATMEEVERRRAEQW</sequence>
<dbReference type="NCBIfam" id="TIGR01630">
    <property type="entry name" value="psiM2_ORF9"/>
    <property type="match status" value="1"/>
</dbReference>
<name>A0A7Y0BM89_9SPHN</name>
<evidence type="ECO:0000313" key="4">
    <source>
        <dbReference type="Proteomes" id="UP000583556"/>
    </source>
</evidence>
<protein>
    <submittedName>
        <fullName evidence="3">Phage terminase large subunit</fullName>
    </submittedName>
</protein>
<feature type="domain" description="Terminase large subunit gp17-like C-terminal" evidence="2">
    <location>
        <begin position="116"/>
        <end position="256"/>
    </location>
</feature>
<evidence type="ECO:0000313" key="3">
    <source>
        <dbReference type="EMBL" id="NML92868.1"/>
    </source>
</evidence>